<evidence type="ECO:0000313" key="2">
    <source>
        <dbReference type="Proteomes" id="UP000316624"/>
    </source>
</evidence>
<name>A0A562JVH9_SPHWJ</name>
<accession>A0A562JVH9</accession>
<keyword evidence="2" id="KW-1185">Reference proteome</keyword>
<comment type="caution">
    <text evidence="1">The sequence shown here is derived from an EMBL/GenBank/DDBJ whole genome shotgun (WGS) entry which is preliminary data.</text>
</comment>
<evidence type="ECO:0000313" key="1">
    <source>
        <dbReference type="EMBL" id="TWH87179.1"/>
    </source>
</evidence>
<dbReference type="Proteomes" id="UP000316624">
    <property type="component" value="Unassembled WGS sequence"/>
</dbReference>
<sequence>MSLDKIPAGKVPGWGRGNKFALTDEERAKVIRAIRRGASGISIARALRVNYRTWMRVKAEDDEIASALSEVLAMEEIELRNVLIEKAKDGDLTALMFALKTRHGYRDHGAVHGADDNRVAIQINLPGPTASLEEYQRMIAVDVPDA</sequence>
<proteinExistence type="predicted"/>
<organism evidence="1 2">
    <name type="scientific">Sphingobium wenxiniae (strain DSM 21828 / CGMCC 1.7748 / JZ-1)</name>
    <dbReference type="NCBI Taxonomy" id="595605"/>
    <lineage>
        <taxon>Bacteria</taxon>
        <taxon>Pseudomonadati</taxon>
        <taxon>Pseudomonadota</taxon>
        <taxon>Alphaproteobacteria</taxon>
        <taxon>Sphingomonadales</taxon>
        <taxon>Sphingomonadaceae</taxon>
        <taxon>Sphingobium</taxon>
    </lineage>
</organism>
<dbReference type="EMBL" id="VLKK01000045">
    <property type="protein sequence ID" value="TWH87179.1"/>
    <property type="molecule type" value="Genomic_DNA"/>
</dbReference>
<evidence type="ECO:0008006" key="3">
    <source>
        <dbReference type="Google" id="ProtNLM"/>
    </source>
</evidence>
<gene>
    <name evidence="1" type="ORF">IQ35_04011</name>
</gene>
<protein>
    <recommendedName>
        <fullName evidence="3">Homeodomain-like domain-containing protein</fullName>
    </recommendedName>
</protein>
<reference evidence="1 2" key="1">
    <citation type="journal article" date="2015" name="Stand. Genomic Sci.">
        <title>Genomic Encyclopedia of Bacterial and Archaeal Type Strains, Phase III: the genomes of soil and plant-associated and newly described type strains.</title>
        <authorList>
            <person name="Whitman W.B."/>
            <person name="Woyke T."/>
            <person name="Klenk H.P."/>
            <person name="Zhou Y."/>
            <person name="Lilburn T.G."/>
            <person name="Beck B.J."/>
            <person name="De Vos P."/>
            <person name="Vandamme P."/>
            <person name="Eisen J.A."/>
            <person name="Garrity G."/>
            <person name="Hugenholtz P."/>
            <person name="Kyrpides N.C."/>
        </authorList>
    </citation>
    <scope>NUCLEOTIDE SEQUENCE [LARGE SCALE GENOMIC DNA]</scope>
    <source>
        <strain evidence="1 2">CGMCC 1.7748</strain>
    </source>
</reference>
<dbReference type="AlphaFoldDB" id="A0A562JVH9"/>